<evidence type="ECO:0000256" key="2">
    <source>
        <dbReference type="SAM" id="Phobius"/>
    </source>
</evidence>
<evidence type="ECO:0000313" key="3">
    <source>
        <dbReference type="EMBL" id="GMR33051.1"/>
    </source>
</evidence>
<dbReference type="AlphaFoldDB" id="A0AAN5C9D8"/>
<comment type="caution">
    <text evidence="3">The sequence shown here is derived from an EMBL/GenBank/DDBJ whole genome shotgun (WGS) entry which is preliminary data.</text>
</comment>
<feature type="compositionally biased region" description="Polar residues" evidence="1">
    <location>
        <begin position="139"/>
        <end position="149"/>
    </location>
</feature>
<dbReference type="Proteomes" id="UP001328107">
    <property type="component" value="Unassembled WGS sequence"/>
</dbReference>
<organism evidence="3 4">
    <name type="scientific">Pristionchus mayeri</name>
    <dbReference type="NCBI Taxonomy" id="1317129"/>
    <lineage>
        <taxon>Eukaryota</taxon>
        <taxon>Metazoa</taxon>
        <taxon>Ecdysozoa</taxon>
        <taxon>Nematoda</taxon>
        <taxon>Chromadorea</taxon>
        <taxon>Rhabditida</taxon>
        <taxon>Rhabditina</taxon>
        <taxon>Diplogasteromorpha</taxon>
        <taxon>Diplogasteroidea</taxon>
        <taxon>Neodiplogasteridae</taxon>
        <taxon>Pristionchus</taxon>
    </lineage>
</organism>
<dbReference type="EMBL" id="BTRK01000001">
    <property type="protein sequence ID" value="GMR33051.1"/>
    <property type="molecule type" value="Genomic_DNA"/>
</dbReference>
<accession>A0AAN5C9D8</accession>
<keyword evidence="2" id="KW-0812">Transmembrane</keyword>
<evidence type="ECO:0000313" key="4">
    <source>
        <dbReference type="Proteomes" id="UP001328107"/>
    </source>
</evidence>
<feature type="compositionally biased region" description="Polar residues" evidence="1">
    <location>
        <begin position="92"/>
        <end position="101"/>
    </location>
</feature>
<keyword evidence="2" id="KW-0472">Membrane</keyword>
<proteinExistence type="predicted"/>
<reference evidence="4" key="1">
    <citation type="submission" date="2022-10" db="EMBL/GenBank/DDBJ databases">
        <title>Genome assembly of Pristionchus species.</title>
        <authorList>
            <person name="Yoshida K."/>
            <person name="Sommer R.J."/>
        </authorList>
    </citation>
    <scope>NUCLEOTIDE SEQUENCE [LARGE SCALE GENOMIC DNA]</scope>
    <source>
        <strain evidence="4">RS5460</strain>
    </source>
</reference>
<name>A0AAN5C9D8_9BILA</name>
<keyword evidence="2" id="KW-1133">Transmembrane helix</keyword>
<protein>
    <submittedName>
        <fullName evidence="3">Uncharacterized protein</fullName>
    </submittedName>
</protein>
<keyword evidence="4" id="KW-1185">Reference proteome</keyword>
<evidence type="ECO:0000256" key="1">
    <source>
        <dbReference type="SAM" id="MobiDB-lite"/>
    </source>
</evidence>
<feature type="region of interest" description="Disordered" evidence="1">
    <location>
        <begin position="90"/>
        <end position="156"/>
    </location>
</feature>
<gene>
    <name evidence="3" type="ORF">PMAYCL1PPCAC_03246</name>
</gene>
<feature type="non-terminal residue" evidence="3">
    <location>
        <position position="1"/>
    </location>
</feature>
<sequence>ASHSESHLTSRSQVFRNAEDVMNALFFLLFLAFGCLSISGSGKTPNAAIDKRFKLSHFAKLKRTLRRSGPQELEYALPRPPLARVHEGDYSGEQTVRSASQEQRRGVRPVHRTASSERKAKVVKSGRAFGASHRKEVTRTTTAIPSTSRPYRRSTPVRPAWSQVPYVIASSSGESKQTPYGYSRSSGKNDIVEKHSGFHTMGEGTTAFRRKILRMIVEQSLSRLLSRKADNSRRVSPEVVHVSGVYTDPNDNPPTSTPALRRKLLPGYPRSSSHENNLIVDVPRSSSREDSDEAFQPVFQVQPATRIHEDSSEFLTSPLPTTLKRVVIQRPTTMIIHRKPPHAPPVFLRPTEIPPLETTTELPREDDMEDIETTEAESNNIEEDEGYVTLSPYARSKLLRYAHRQRKRRVRQDDSIPAKFQQESLACRYCYVYWKRQDIQPRDIFNFCCRFKNRA</sequence>
<feature type="transmembrane region" description="Helical" evidence="2">
    <location>
        <begin position="21"/>
        <end position="42"/>
    </location>
</feature>